<organism evidence="1 2">
    <name type="scientific">Pedobacter africanus</name>
    <dbReference type="NCBI Taxonomy" id="151894"/>
    <lineage>
        <taxon>Bacteria</taxon>
        <taxon>Pseudomonadati</taxon>
        <taxon>Bacteroidota</taxon>
        <taxon>Sphingobacteriia</taxon>
        <taxon>Sphingobacteriales</taxon>
        <taxon>Sphingobacteriaceae</taxon>
        <taxon>Pedobacter</taxon>
    </lineage>
</organism>
<gene>
    <name evidence="1" type="ORF">J2X78_002344</name>
</gene>
<comment type="caution">
    <text evidence="1">The sequence shown here is derived from an EMBL/GenBank/DDBJ whole genome shotgun (WGS) entry which is preliminary data.</text>
</comment>
<dbReference type="EMBL" id="JAVDTF010000002">
    <property type="protein sequence ID" value="MDR6783779.1"/>
    <property type="molecule type" value="Genomic_DNA"/>
</dbReference>
<evidence type="ECO:0000313" key="2">
    <source>
        <dbReference type="Proteomes" id="UP001246858"/>
    </source>
</evidence>
<sequence>MKTKHVKHKWRLIFVFISGLTLASGCTKDWLDIKSDKRQAVPETNEDLQAILDDISVINNQTSNPLAMGEIAADGHYYTDQTFQEWGNVSFEYQNIYSWSSIYRFENIAYDGGGYSQAYQAIANCNVVLGSKAGKNEIKEFTHVNAQALFHRGRIYYNLAQTLIKPYSKQTANTDPGLALMVTNDVTVSTKRSTIEQTYDLIISDITRSIDGLPAMPLYLSRASKIAAFGMLARIYLNMNDYDNAYFYANEYLKLSPELLDYNSLSTTANFIGINKEMKFVQLSSNNNLRNRYLVEHDLYNSFDNDDLRKAVFFNTSSGAVQFKGKYSHSASFNFFGIATDEIYLIRAECLARKGDLSKAMKDLNDLLRSRWAKNPDGSSKYVDQTANDELTALHLILKERRKELILRGIRWSDLRRLNQDPRFAVTLKRTILGKEYTLAPNSDRYTFPFPKEVIERSEITQNPGW</sequence>
<accession>A0ACC6KXD8</accession>
<dbReference type="Proteomes" id="UP001246858">
    <property type="component" value="Unassembled WGS sequence"/>
</dbReference>
<evidence type="ECO:0000313" key="1">
    <source>
        <dbReference type="EMBL" id="MDR6783779.1"/>
    </source>
</evidence>
<keyword evidence="2" id="KW-1185">Reference proteome</keyword>
<reference evidence="1" key="1">
    <citation type="submission" date="2023-07" db="EMBL/GenBank/DDBJ databases">
        <title>Sorghum-associated microbial communities from plants grown in Nebraska, USA.</title>
        <authorList>
            <person name="Schachtman D."/>
        </authorList>
    </citation>
    <scope>NUCLEOTIDE SEQUENCE</scope>
    <source>
        <strain evidence="1">2697</strain>
    </source>
</reference>
<protein>
    <submittedName>
        <fullName evidence="1">Tetratricopeptide (TPR) repeat protein</fullName>
    </submittedName>
</protein>
<name>A0ACC6KXD8_9SPHI</name>
<proteinExistence type="predicted"/>